<dbReference type="PANTHER" id="PTHR38442">
    <property type="entry name" value="INNER MEMBRANE PROTEIN-RELATED"/>
    <property type="match status" value="1"/>
</dbReference>
<dbReference type="EMBL" id="CP040077">
    <property type="protein sequence ID" value="QCP50244.1"/>
    <property type="molecule type" value="Genomic_DNA"/>
</dbReference>
<dbReference type="RefSeq" id="WP_137333063.1">
    <property type="nucleotide sequence ID" value="NZ_CP040077.1"/>
</dbReference>
<dbReference type="InterPro" id="IPR007383">
    <property type="entry name" value="DUF445"/>
</dbReference>
<dbReference type="Pfam" id="PF04286">
    <property type="entry name" value="DUF445"/>
    <property type="match status" value="1"/>
</dbReference>
<sequence>MSKELDLKKNKNRALLLLLIAACVFVTTALLPRGFWVDGIKAVSEAAMVGALSDWFAVVALFRRVPIPFVSTHTEIIPKNKHKIADNLAIFVQEKFLDVSSIVGLIRKHDPAQRITEWLTTPANTDLLGGYVVKLMDGILDLTDDVRLQTFIKDGFHAVIDKIDLSKSMGAILDTLTKDGRHQELLDEGIAKFVALLREPTTRSFIAARIVDWLKSEYPTMEKFLPTNWVGENGAEMIANAVDTVLIQISEDPNHQLRKNFDDVVGRLIVRLKTDRAFLEKGAEVKRYLRDGETLNLYIKDLWGQLRAWLKQDLARRDSTMHAKAVAMGKWVGDELAQNAQLRQSLNEHMADAARAMAPDFAQFLTRHISDTVKNWDSHEMSRQIELNIGKDLQYIRINGTMVGGVIGFALYGSSYLIDLLRAYVV</sequence>
<proteinExistence type="predicted"/>
<reference evidence="1 2" key="1">
    <citation type="submission" date="2019-05" db="EMBL/GenBank/DDBJ databases">
        <title>Burkholderia sp. DHOD12, isolated from subtropical forest soil.</title>
        <authorList>
            <person name="Gao Z.-H."/>
            <person name="Qiu L.-H."/>
        </authorList>
    </citation>
    <scope>NUCLEOTIDE SEQUENCE [LARGE SCALE GENOMIC DNA]</scope>
    <source>
        <strain evidence="1 2">DHOD12</strain>
    </source>
</reference>
<dbReference type="PANTHER" id="PTHR38442:SF1">
    <property type="entry name" value="INNER MEMBRANE PROTEIN"/>
    <property type="match status" value="1"/>
</dbReference>
<dbReference type="AlphaFoldDB" id="A0A4P8IT71"/>
<keyword evidence="2" id="KW-1185">Reference proteome</keyword>
<gene>
    <name evidence="1" type="ORF">FAZ95_14275</name>
</gene>
<name>A0A4P8IT71_9BURK</name>
<protein>
    <submittedName>
        <fullName evidence="1">DUF445 domain-containing protein</fullName>
    </submittedName>
</protein>
<evidence type="ECO:0000313" key="1">
    <source>
        <dbReference type="EMBL" id="QCP50244.1"/>
    </source>
</evidence>
<dbReference type="KEGG" id="tvl:FAZ95_14275"/>
<dbReference type="OrthoDB" id="9769590at2"/>
<organism evidence="1 2">
    <name type="scientific">Trinickia violacea</name>
    <dbReference type="NCBI Taxonomy" id="2571746"/>
    <lineage>
        <taxon>Bacteria</taxon>
        <taxon>Pseudomonadati</taxon>
        <taxon>Pseudomonadota</taxon>
        <taxon>Betaproteobacteria</taxon>
        <taxon>Burkholderiales</taxon>
        <taxon>Burkholderiaceae</taxon>
        <taxon>Trinickia</taxon>
    </lineage>
</organism>
<accession>A0A4P8IT71</accession>
<evidence type="ECO:0000313" key="2">
    <source>
        <dbReference type="Proteomes" id="UP000298656"/>
    </source>
</evidence>
<dbReference type="Proteomes" id="UP000298656">
    <property type="component" value="Chromosome 1"/>
</dbReference>
<dbReference type="GO" id="GO:0005886">
    <property type="term" value="C:plasma membrane"/>
    <property type="evidence" value="ECO:0007669"/>
    <property type="project" value="TreeGrafter"/>
</dbReference>